<dbReference type="PANTHER" id="PTHR14215:SF2">
    <property type="entry name" value="MITOCHONDRIAL FISSION REGULATOR 2"/>
    <property type="match status" value="1"/>
</dbReference>
<evidence type="ECO:0000256" key="2">
    <source>
        <dbReference type="ARBA" id="ARBA00005807"/>
    </source>
</evidence>
<proteinExistence type="inferred from homology"/>
<comment type="function">
    <text evidence="4">Plays a role in mitochondrial aerobic respiration. Regulates mitochondrial organization and fission.</text>
</comment>
<dbReference type="AlphaFoldDB" id="A0A7K5EZY7"/>
<dbReference type="GO" id="GO:0009060">
    <property type="term" value="P:aerobic respiration"/>
    <property type="evidence" value="ECO:0007669"/>
    <property type="project" value="UniProtKB-UniRule"/>
</dbReference>
<dbReference type="EMBL" id="VYZH01000152">
    <property type="protein sequence ID" value="NWS38232.1"/>
    <property type="molecule type" value="Genomic_DNA"/>
</dbReference>
<gene>
    <name evidence="6" type="primary">Mtfr2</name>
    <name evidence="6" type="ORF">PROATE_R01947</name>
</gene>
<feature type="compositionally biased region" description="Polar residues" evidence="5">
    <location>
        <begin position="96"/>
        <end position="109"/>
    </location>
</feature>
<dbReference type="PANTHER" id="PTHR14215">
    <property type="entry name" value="PROTEIN OF UNKNOWN FUNCTION DUF729"/>
    <property type="match status" value="1"/>
</dbReference>
<evidence type="ECO:0000256" key="1">
    <source>
        <dbReference type="ARBA" id="ARBA00004173"/>
    </source>
</evidence>
<organism evidence="6 7">
    <name type="scientific">Probosciger aterrimus</name>
    <name type="common">Palm cockatoo</name>
    <dbReference type="NCBI Taxonomy" id="141839"/>
    <lineage>
        <taxon>Eukaryota</taxon>
        <taxon>Metazoa</taxon>
        <taxon>Chordata</taxon>
        <taxon>Craniata</taxon>
        <taxon>Vertebrata</taxon>
        <taxon>Euteleostomi</taxon>
        <taxon>Archelosauria</taxon>
        <taxon>Archosauria</taxon>
        <taxon>Dinosauria</taxon>
        <taxon>Saurischia</taxon>
        <taxon>Theropoda</taxon>
        <taxon>Coelurosauria</taxon>
        <taxon>Aves</taxon>
        <taxon>Neognathae</taxon>
        <taxon>Neoaves</taxon>
        <taxon>Telluraves</taxon>
        <taxon>Australaves</taxon>
        <taxon>Psittaciformes</taxon>
        <taxon>Cacatuidae</taxon>
        <taxon>Probosciger</taxon>
    </lineage>
</organism>
<dbReference type="Pfam" id="PF05308">
    <property type="entry name" value="Mito_fiss_reg"/>
    <property type="match status" value="1"/>
</dbReference>
<dbReference type="GO" id="GO:0000266">
    <property type="term" value="P:mitochondrial fission"/>
    <property type="evidence" value="ECO:0007669"/>
    <property type="project" value="UniProtKB-UniRule"/>
</dbReference>
<dbReference type="InterPro" id="IPR007972">
    <property type="entry name" value="Mtfr1"/>
</dbReference>
<dbReference type="Proteomes" id="UP000562415">
    <property type="component" value="Unassembled WGS sequence"/>
</dbReference>
<dbReference type="GO" id="GO:0005739">
    <property type="term" value="C:mitochondrion"/>
    <property type="evidence" value="ECO:0007669"/>
    <property type="project" value="UniProtKB-SubCell"/>
</dbReference>
<feature type="non-terminal residue" evidence="6">
    <location>
        <position position="1"/>
    </location>
</feature>
<evidence type="ECO:0000256" key="5">
    <source>
        <dbReference type="SAM" id="MobiDB-lite"/>
    </source>
</evidence>
<feature type="region of interest" description="Disordered" evidence="5">
    <location>
        <begin position="246"/>
        <end position="314"/>
    </location>
</feature>
<comment type="caution">
    <text evidence="6">The sequence shown here is derived from an EMBL/GenBank/DDBJ whole genome shotgun (WGS) entry which is preliminary data.</text>
</comment>
<feature type="region of interest" description="Disordered" evidence="5">
    <location>
        <begin position="209"/>
        <end position="232"/>
    </location>
</feature>
<feature type="region of interest" description="Disordered" evidence="5">
    <location>
        <begin position="84"/>
        <end position="109"/>
    </location>
</feature>
<name>A0A7K5EZY7_PROAR</name>
<sequence length="314" mass="34197">VVSVCQKKEYGSTRSVVRRLGTILSIEPYPRPYFRLVQDPGPLGYDEQSTAPPLVTPSLADVLWVANDEGQAFSRLRTELWRKKKGGTAHRDQCPSVDSIQNGTKNSTQKGDLVDRAALQKISALENELTFLRAQIAAIVSAQTLGSIPSQAFKASSTPDGFYPVPAMTSTPLSVSHNHFVIPSPPPLPSGVPSGVDASNSAVELIKQRRAARNHGPTAAENGGHQGTKNIPSMMDVLKDLNKVQLRATERSPGGTPLSRPKRRRSSDWDPVDLLTRALKQKFAHKDDYDDDSLDKENQSFDSSPLSSPEIPLV</sequence>
<keyword evidence="7" id="KW-1185">Reference proteome</keyword>
<reference evidence="6 7" key="1">
    <citation type="submission" date="2019-09" db="EMBL/GenBank/DDBJ databases">
        <title>Bird 10,000 Genomes (B10K) Project - Family phase.</title>
        <authorList>
            <person name="Zhang G."/>
        </authorList>
    </citation>
    <scope>NUCLEOTIDE SEQUENCE [LARGE SCALE GENOMIC DNA]</scope>
    <source>
        <strain evidence="6">B10K-DU-017-47</strain>
    </source>
</reference>
<dbReference type="OrthoDB" id="2133332at2759"/>
<protein>
    <recommendedName>
        <fullName evidence="4">Mitochondrial fission regulator</fullName>
    </recommendedName>
</protein>
<feature type="non-terminal residue" evidence="6">
    <location>
        <position position="314"/>
    </location>
</feature>
<comment type="similarity">
    <text evidence="2 4">Belongs to the MTFR1 family.</text>
</comment>
<comment type="subcellular location">
    <subcellularLocation>
        <location evidence="1 4">Mitochondrion</location>
    </subcellularLocation>
</comment>
<accession>A0A7K5EZY7</accession>
<evidence type="ECO:0000313" key="7">
    <source>
        <dbReference type="Proteomes" id="UP000562415"/>
    </source>
</evidence>
<keyword evidence="3 4" id="KW-0496">Mitochondrion</keyword>
<evidence type="ECO:0000256" key="3">
    <source>
        <dbReference type="ARBA" id="ARBA00023128"/>
    </source>
</evidence>
<evidence type="ECO:0000256" key="4">
    <source>
        <dbReference type="RuleBase" id="RU369053"/>
    </source>
</evidence>
<evidence type="ECO:0000313" key="6">
    <source>
        <dbReference type="EMBL" id="NWS38232.1"/>
    </source>
</evidence>